<sequence length="1099" mass="124585">MAQYQRNFYSSSLYGRLKAFYGDYLTEEFDAQEPFSYHIDAKIQAQLPSTFYAATSREFTRTDATKWTVSGTDIKTRTANTPVEFLATGDNLEVHVRLQNVGTQNIEAKLYKEELVSETYQWVEKQTKSINTLSLTNPNKVDKIVFDSYGFGDYKVVIKALDTTADAIIVGGKLRTSDFNIEIRTSANKTTWSQWEPITLTKTFIQGQDYLCTGQSTTLYQNVRYVQGKIILLSSDNATSPIIDKVELRSEDSGLYDQNGDYTVKIDMTQVATSVGKTFKYASKIRFVQKQPTGTEMNIRSSSSRDNIFWGPITAPYRQNTKRLRLKRGVTNHSVTLGPINEGTKFDFSKTTALLNWDTQAFPPKDTSNTKISYVFSKTRTNQKDPRNLLQVIDNPMNVKDRAMKFSPQPYFLTVEMTRSSVRGTPVVDLIDIYQNILYKEVVNVINKDVSAVDGLSTGRKSLQKISDYPFKYPSTSNQIPFNQQQITSAQQKYELTDQTRRPSDVMIYLKSEESKGSRTGKSTSASDEVIAKAIQRKLEFGGKTGVLMHYQYGAGKVQYLRPYERELDSTFTPFLLSNLKYRYYIQNGWPNELHKVVNGQTLNDVAEMYNTTVTAIKATNKDILLNEDGTLVKDQLITMPNISKNNEVSLLFKNGTVYTQKSSHNSVYDKDHGVNVTDFSSEPISIKVPNTPPKGYVDWASEEKIYTGVINANDIRGEFVRTQFNLSTLADFNREYVVIEGDTWESIATKYDIHVQDLKVANDSIEELKVGSIIIIPPNIILPALAPEAEFENAMPYEISIIEDSVHKKNGVRIDESFVPIDWNGKHLPLEVTYRTSELLTAEMVRGADANGMDPLPLSDVIEIVSCKKKTGSVTYHIWNDTLKTGDFKLKSNYIDWSPSQAGVLEPAAGEEYVVVYKRREVDSVKVHLDTTYFEKMGTDIVWRSPEVKVFDGVCTPTEDFKLELPTPQSFERYDSIYKNIGYIIEDNDLWVETSVQDIDGKKFLVGTLNGKDPSKNWHPEIQKGYYYLKEQEHYLYSEPLKTVLTEKELPTADGIEYVNGPTGIGAMLLPTSSNIVKDSVFENDDWKKAKVFNATSF</sequence>
<protein>
    <submittedName>
        <fullName evidence="1">Peptidoglycan-binding protein</fullName>
    </submittedName>
</protein>
<name>A0A160LJX8_BACTI</name>
<dbReference type="InterPro" id="IPR018392">
    <property type="entry name" value="LysM"/>
</dbReference>
<dbReference type="CDD" id="cd00118">
    <property type="entry name" value="LysM"/>
    <property type="match status" value="1"/>
</dbReference>
<dbReference type="PANTHER" id="PTHR33734:SF22">
    <property type="entry name" value="MEMBRANE-BOUND LYTIC MUREIN TRANSGLYCOSYLASE D"/>
    <property type="match status" value="1"/>
</dbReference>
<dbReference type="AlphaFoldDB" id="A0A160LJX8"/>
<accession>A0A160LJX8</accession>
<gene>
    <name evidence="1" type="ORF">ATN07_32350</name>
</gene>
<dbReference type="PATRIC" id="fig|1430.6.peg.1968"/>
<dbReference type="PANTHER" id="PTHR33734">
    <property type="entry name" value="LYSM DOMAIN-CONTAINING GPI-ANCHORED PROTEIN 2"/>
    <property type="match status" value="1"/>
</dbReference>
<dbReference type="Gene3D" id="3.10.350.10">
    <property type="entry name" value="LysM domain"/>
    <property type="match status" value="1"/>
</dbReference>
<reference evidence="1" key="1">
    <citation type="journal article" date="2017" name="Res. Microbiol.">
        <title>Comparative genomics of extrachromosomal elements in Bacillus thuringiensis subsp. israelensis.</title>
        <authorList>
            <person name="Bolotin A."/>
            <person name="Gillis A."/>
            <person name="Sanchis V."/>
            <person name="Nielsen-LeRoux C."/>
            <person name="Mahillon J."/>
            <person name="Lereclus D."/>
            <person name="Sorokin A."/>
        </authorList>
    </citation>
    <scope>NUCLEOTIDE SEQUENCE</scope>
    <source>
        <strain evidence="1">AM65-52</strain>
        <plasmid evidence="1">pAM65-52-3-235K</plasmid>
    </source>
</reference>
<proteinExistence type="predicted"/>
<dbReference type="PROSITE" id="PS51782">
    <property type="entry name" value="LYSM"/>
    <property type="match status" value="1"/>
</dbReference>
<geneLocation type="plasmid" evidence="1">
    <name>pAM65-52-3-235K</name>
</geneLocation>
<dbReference type="SMART" id="SM00257">
    <property type="entry name" value="LysM"/>
    <property type="match status" value="2"/>
</dbReference>
<dbReference type="InterPro" id="IPR036779">
    <property type="entry name" value="LysM_dom_sf"/>
</dbReference>
<dbReference type="Pfam" id="PF01476">
    <property type="entry name" value="LysM"/>
    <property type="match status" value="2"/>
</dbReference>
<dbReference type="RefSeq" id="WP_000090033.1">
    <property type="nucleotide sequence ID" value="NZ_CP013278.1"/>
</dbReference>
<dbReference type="SUPFAM" id="SSF54106">
    <property type="entry name" value="LysM domain"/>
    <property type="match status" value="1"/>
</dbReference>
<keyword evidence="1" id="KW-0614">Plasmid</keyword>
<organism evidence="1">
    <name type="scientific">Bacillus thuringiensis subsp. israelensis</name>
    <dbReference type="NCBI Taxonomy" id="1430"/>
    <lineage>
        <taxon>Bacteria</taxon>
        <taxon>Bacillati</taxon>
        <taxon>Bacillota</taxon>
        <taxon>Bacilli</taxon>
        <taxon>Bacillales</taxon>
        <taxon>Bacillaceae</taxon>
        <taxon>Bacillus</taxon>
        <taxon>Bacillus cereus group</taxon>
    </lineage>
</organism>
<dbReference type="EMBL" id="CP013278">
    <property type="protein sequence ID" value="AND28423.1"/>
    <property type="molecule type" value="Genomic_DNA"/>
</dbReference>
<evidence type="ECO:0000313" key="1">
    <source>
        <dbReference type="EMBL" id="AND28423.1"/>
    </source>
</evidence>